<reference evidence="2 3" key="1">
    <citation type="submission" date="2018-11" db="EMBL/GenBank/DDBJ databases">
        <authorList>
            <consortium name="Pathogen Informatics"/>
        </authorList>
    </citation>
    <scope>NUCLEOTIDE SEQUENCE [LARGE SCALE GENOMIC DNA]</scope>
    <source>
        <strain>Denwood</strain>
        <strain evidence="3">Zambia</strain>
    </source>
</reference>
<organism evidence="2 3">
    <name type="scientific">Schistosoma mattheei</name>
    <dbReference type="NCBI Taxonomy" id="31246"/>
    <lineage>
        <taxon>Eukaryota</taxon>
        <taxon>Metazoa</taxon>
        <taxon>Spiralia</taxon>
        <taxon>Lophotrochozoa</taxon>
        <taxon>Platyhelminthes</taxon>
        <taxon>Trematoda</taxon>
        <taxon>Digenea</taxon>
        <taxon>Strigeidida</taxon>
        <taxon>Schistosomatoidea</taxon>
        <taxon>Schistosomatidae</taxon>
        <taxon>Schistosoma</taxon>
    </lineage>
</organism>
<evidence type="ECO:0000256" key="1">
    <source>
        <dbReference type="SAM" id="MobiDB-lite"/>
    </source>
</evidence>
<evidence type="ECO:0000313" key="3">
    <source>
        <dbReference type="Proteomes" id="UP000269396"/>
    </source>
</evidence>
<keyword evidence="3" id="KW-1185">Reference proteome</keyword>
<accession>A0A183PE12</accession>
<dbReference type="Proteomes" id="UP000269396">
    <property type="component" value="Unassembled WGS sequence"/>
</dbReference>
<gene>
    <name evidence="2" type="ORF">SMTD_LOCUS12598</name>
</gene>
<evidence type="ECO:0000313" key="2">
    <source>
        <dbReference type="EMBL" id="VDP61328.1"/>
    </source>
</evidence>
<dbReference type="EMBL" id="UZAL01032606">
    <property type="protein sequence ID" value="VDP61328.1"/>
    <property type="molecule type" value="Genomic_DNA"/>
</dbReference>
<dbReference type="AlphaFoldDB" id="A0A183PE12"/>
<sequence>MGFASSEYCRIVPPHFRICLNNDIRVFKLVLNTATRWYWWTFSRGISQNLSELNMNSIWADISELTNENRISRLSECGNNFRTIRNQELTPARYPDFILPELHSLGLTNTVEFEQTSAHVPPLNETFHHETSNRPDIHSCGYSFTVYTRRLIYRRLYLEDQIENKANYNKENNALDELAASADRILEITKPTTEVFFVKENPHTTQNDITKLCHTLTRYLTLRTDRKRSRSPRRSISRKRSVSRPRETDNPDWCWYHNQYGKSSRI</sequence>
<proteinExistence type="predicted"/>
<feature type="compositionally biased region" description="Basic residues" evidence="1">
    <location>
        <begin position="225"/>
        <end position="243"/>
    </location>
</feature>
<feature type="region of interest" description="Disordered" evidence="1">
    <location>
        <begin position="224"/>
        <end position="248"/>
    </location>
</feature>
<protein>
    <submittedName>
        <fullName evidence="2">Uncharacterized protein</fullName>
    </submittedName>
</protein>
<name>A0A183PE12_9TREM</name>